<proteinExistence type="predicted"/>
<feature type="transmembrane region" description="Helical" evidence="1">
    <location>
        <begin position="33"/>
        <end position="52"/>
    </location>
</feature>
<comment type="caution">
    <text evidence="2">The sequence shown here is derived from an EMBL/GenBank/DDBJ whole genome shotgun (WGS) entry which is preliminary data.</text>
</comment>
<dbReference type="EMBL" id="JAUIYO010000003">
    <property type="protein sequence ID" value="MFK2825410.1"/>
    <property type="molecule type" value="Genomic_DNA"/>
</dbReference>
<accession>A0ABW8I886</accession>
<evidence type="ECO:0000256" key="1">
    <source>
        <dbReference type="SAM" id="Phobius"/>
    </source>
</evidence>
<feature type="transmembrane region" description="Helical" evidence="1">
    <location>
        <begin position="7"/>
        <end position="27"/>
    </location>
</feature>
<dbReference type="Pfam" id="PF10710">
    <property type="entry name" value="DUF2512"/>
    <property type="match status" value="1"/>
</dbReference>
<dbReference type="InterPro" id="IPR019649">
    <property type="entry name" value="DUF2512"/>
</dbReference>
<name>A0ABW8I886_9BACI</name>
<dbReference type="RefSeq" id="WP_404315950.1">
    <property type="nucleotide sequence ID" value="NZ_JAUIYO010000003.1"/>
</dbReference>
<keyword evidence="1" id="KW-1133">Transmembrane helix</keyword>
<protein>
    <submittedName>
        <fullName evidence="2">YndM family protein</fullName>
    </submittedName>
</protein>
<feature type="transmembrane region" description="Helical" evidence="1">
    <location>
        <begin position="87"/>
        <end position="110"/>
    </location>
</feature>
<reference evidence="2 3" key="1">
    <citation type="submission" date="2023-07" db="EMBL/GenBank/DDBJ databases">
        <title>Bacillus lucianemedeirus sp. nov, a new species isolated from an immunobiological production facility.</title>
        <authorList>
            <person name="Costa L.V."/>
            <person name="Miranda R.V.S.L."/>
            <person name="Brandao M.L.L."/>
            <person name="Reis C.M.F."/>
            <person name="Frazao A.M."/>
            <person name="Cruz F.V."/>
            <person name="Baio P.V.P."/>
            <person name="Veras J.F.C."/>
            <person name="Ramos J.N."/>
            <person name="Vieira V."/>
        </authorList>
    </citation>
    <scope>NUCLEOTIDE SEQUENCE [LARGE SCALE GENOMIC DNA]</scope>
    <source>
        <strain evidence="2 3">B190/17</strain>
    </source>
</reference>
<keyword evidence="3" id="KW-1185">Reference proteome</keyword>
<gene>
    <name evidence="2" type="ORF">QYG89_06875</name>
</gene>
<evidence type="ECO:0000313" key="3">
    <source>
        <dbReference type="Proteomes" id="UP001619911"/>
    </source>
</evidence>
<feature type="transmembrane region" description="Helical" evidence="1">
    <location>
        <begin position="59"/>
        <end position="81"/>
    </location>
</feature>
<sequence>MGHTKALFIKFVMCTAAVWFILGLFYGLDLGEILTISILLTAAAYIVGDLFILPRFGNVIATIADFGLAYFGIWIFGSMVINETISLGWASFWTAVVIAAAEVFFHIYLINHIFDEDVSRSDIRPNPAFAMEMSEETDIHKNNE</sequence>
<organism evidence="2 3">
    <name type="scientific">Bacillus lumedeiriae</name>
    <dbReference type="NCBI Taxonomy" id="3058829"/>
    <lineage>
        <taxon>Bacteria</taxon>
        <taxon>Bacillati</taxon>
        <taxon>Bacillota</taxon>
        <taxon>Bacilli</taxon>
        <taxon>Bacillales</taxon>
        <taxon>Bacillaceae</taxon>
        <taxon>Bacillus</taxon>
    </lineage>
</organism>
<keyword evidence="1" id="KW-0812">Transmembrane</keyword>
<keyword evidence="1" id="KW-0472">Membrane</keyword>
<dbReference type="Proteomes" id="UP001619911">
    <property type="component" value="Unassembled WGS sequence"/>
</dbReference>
<evidence type="ECO:0000313" key="2">
    <source>
        <dbReference type="EMBL" id="MFK2825410.1"/>
    </source>
</evidence>